<reference evidence="2" key="1">
    <citation type="submission" date="2021-01" db="EMBL/GenBank/DDBJ databases">
        <title>Whole genome shotgun sequence of Rhizocola hellebori NBRC 109834.</title>
        <authorList>
            <person name="Komaki H."/>
            <person name="Tamura T."/>
        </authorList>
    </citation>
    <scope>NUCLEOTIDE SEQUENCE</scope>
    <source>
        <strain evidence="2">NBRC 109834</strain>
    </source>
</reference>
<gene>
    <name evidence="2" type="ORF">Rhe02_66420</name>
</gene>
<comment type="caution">
    <text evidence="2">The sequence shown here is derived from an EMBL/GenBank/DDBJ whole genome shotgun (WGS) entry which is preliminary data.</text>
</comment>
<dbReference type="SUPFAM" id="SSF48452">
    <property type="entry name" value="TPR-like"/>
    <property type="match status" value="1"/>
</dbReference>
<keyword evidence="1" id="KW-0812">Transmembrane</keyword>
<keyword evidence="1" id="KW-0472">Membrane</keyword>
<evidence type="ECO:0008006" key="4">
    <source>
        <dbReference type="Google" id="ProtNLM"/>
    </source>
</evidence>
<evidence type="ECO:0000256" key="1">
    <source>
        <dbReference type="SAM" id="Phobius"/>
    </source>
</evidence>
<accession>A0A8J3VJD7</accession>
<keyword evidence="3" id="KW-1185">Reference proteome</keyword>
<name>A0A8J3VJD7_9ACTN</name>
<feature type="transmembrane region" description="Helical" evidence="1">
    <location>
        <begin position="305"/>
        <end position="327"/>
    </location>
</feature>
<dbReference type="Gene3D" id="1.25.40.10">
    <property type="entry name" value="Tetratricopeptide repeat domain"/>
    <property type="match status" value="1"/>
</dbReference>
<sequence length="333" mass="35436">MPLQRRAGVAVLTRAREHVDAGEFAAALELLSELLSGLPTDPRRARPVEAESVALQTGVLLSLGEPYAARGWAAYGHAAFRRLYGERDRRTLHALGLLGAVLTRVGAHGRAAKQYQTLIGIYTELEGAQSEKTLAARADLATVEHARGQCVTARLRLANVVAEHQQAYGSAHPVGVRMLARLAAMWRDCGDFDHAHALLAEARANAAGLGPEIHELLAAAALAPAAERHLCGSDPLPDKPLSPVELTVPRPIEEDTVLVPVIEEAFIRPFSTMSYLPAHPELTEWAPSPRAEQSPQGVALQMSPATMALIAAIVGIVAVAVLLVLLISAARNG</sequence>
<organism evidence="2 3">
    <name type="scientific">Rhizocola hellebori</name>
    <dbReference type="NCBI Taxonomy" id="1392758"/>
    <lineage>
        <taxon>Bacteria</taxon>
        <taxon>Bacillati</taxon>
        <taxon>Actinomycetota</taxon>
        <taxon>Actinomycetes</taxon>
        <taxon>Micromonosporales</taxon>
        <taxon>Micromonosporaceae</taxon>
        <taxon>Rhizocola</taxon>
    </lineage>
</organism>
<protein>
    <recommendedName>
        <fullName evidence="4">Tetratricopeptide repeat protein</fullName>
    </recommendedName>
</protein>
<dbReference type="RefSeq" id="WP_203912322.1">
    <property type="nucleotide sequence ID" value="NZ_BONY01000051.1"/>
</dbReference>
<evidence type="ECO:0000313" key="2">
    <source>
        <dbReference type="EMBL" id="GIH08575.1"/>
    </source>
</evidence>
<proteinExistence type="predicted"/>
<dbReference type="AlphaFoldDB" id="A0A8J3VJD7"/>
<evidence type="ECO:0000313" key="3">
    <source>
        <dbReference type="Proteomes" id="UP000612899"/>
    </source>
</evidence>
<keyword evidence="1" id="KW-1133">Transmembrane helix</keyword>
<dbReference type="Proteomes" id="UP000612899">
    <property type="component" value="Unassembled WGS sequence"/>
</dbReference>
<dbReference type="InterPro" id="IPR011990">
    <property type="entry name" value="TPR-like_helical_dom_sf"/>
</dbReference>
<dbReference type="EMBL" id="BONY01000051">
    <property type="protein sequence ID" value="GIH08575.1"/>
    <property type="molecule type" value="Genomic_DNA"/>
</dbReference>